<feature type="transmembrane region" description="Helical" evidence="1">
    <location>
        <begin position="298"/>
        <end position="319"/>
    </location>
</feature>
<protein>
    <submittedName>
        <fullName evidence="2">Uncharacterized protein</fullName>
    </submittedName>
</protein>
<keyword evidence="1" id="KW-0812">Transmembrane</keyword>
<dbReference type="GO" id="GO:0008028">
    <property type="term" value="F:monocarboxylic acid transmembrane transporter activity"/>
    <property type="evidence" value="ECO:0007669"/>
    <property type="project" value="TreeGrafter"/>
</dbReference>
<keyword evidence="3" id="KW-1185">Reference proteome</keyword>
<feature type="transmembrane region" description="Helical" evidence="1">
    <location>
        <begin position="206"/>
        <end position="229"/>
    </location>
</feature>
<organism evidence="2 3">
    <name type="scientific">Patella caerulea</name>
    <name type="common">Rayed Mediterranean limpet</name>
    <dbReference type="NCBI Taxonomy" id="87958"/>
    <lineage>
        <taxon>Eukaryota</taxon>
        <taxon>Metazoa</taxon>
        <taxon>Spiralia</taxon>
        <taxon>Lophotrochozoa</taxon>
        <taxon>Mollusca</taxon>
        <taxon>Gastropoda</taxon>
        <taxon>Patellogastropoda</taxon>
        <taxon>Patelloidea</taxon>
        <taxon>Patellidae</taxon>
        <taxon>Patella</taxon>
    </lineage>
</organism>
<dbReference type="PANTHER" id="PTHR11360">
    <property type="entry name" value="MONOCARBOXYLATE TRANSPORTER"/>
    <property type="match status" value="1"/>
</dbReference>
<evidence type="ECO:0000256" key="1">
    <source>
        <dbReference type="SAM" id="Phobius"/>
    </source>
</evidence>
<dbReference type="InterPro" id="IPR050327">
    <property type="entry name" value="Proton-linked_MCT"/>
</dbReference>
<evidence type="ECO:0000313" key="2">
    <source>
        <dbReference type="EMBL" id="KAK6196127.1"/>
    </source>
</evidence>
<feature type="transmembrane region" description="Helical" evidence="1">
    <location>
        <begin position="59"/>
        <end position="79"/>
    </location>
</feature>
<dbReference type="Proteomes" id="UP001347796">
    <property type="component" value="Unassembled WGS sequence"/>
</dbReference>
<keyword evidence="1" id="KW-0472">Membrane</keyword>
<keyword evidence="1" id="KW-1133">Transmembrane helix</keyword>
<feature type="transmembrane region" description="Helical" evidence="1">
    <location>
        <begin position="331"/>
        <end position="349"/>
    </location>
</feature>
<feature type="transmembrane region" description="Helical" evidence="1">
    <location>
        <begin position="272"/>
        <end position="292"/>
    </location>
</feature>
<accession>A0AAN8KN13</accession>
<feature type="transmembrane region" description="Helical" evidence="1">
    <location>
        <begin position="361"/>
        <end position="381"/>
    </location>
</feature>
<feature type="transmembrane region" description="Helical" evidence="1">
    <location>
        <begin position="244"/>
        <end position="265"/>
    </location>
</feature>
<dbReference type="InterPro" id="IPR036259">
    <property type="entry name" value="MFS_trans_sf"/>
</dbReference>
<sequence length="418" mass="45314">MFFNTSLNFVAGVIHVALLETYPDTDPVTISWIGALFSSMFCLGGLLGTIVIHLSSTRTCVMLSGLLTLTGFTLSFLVTDIKYLFITYSLIAGCGQSFCCVGPLVSLSYHFQDTYSIALGIATAGSGLGAFVFPPLTQLFLDTYGLNGTFLMLGALGFQSSACGALMEPTEQELSLEPAFCCNRKNNVPEKDMSKWKDRFRFCQAVHYRLLLVNSIAFHLANSSVFLFLPDYFGHLGSTAQETAILLAVAGVTGTIARAILGMLASSIGADILFGVMFGIIGVATFFIKWMFTLGSKISYVLILGLYSGGSWSLQYVLLMETTGIKNIESSMGGLMFCGGLGYLFGPPIAEMLAIHYQDSYIIFVFSGVCFAIASISGLLIPVTAKRYYTRDVIETEIGEKDQLFMENGEEEVILDAN</sequence>
<dbReference type="Pfam" id="PF07690">
    <property type="entry name" value="MFS_1"/>
    <property type="match status" value="1"/>
</dbReference>
<name>A0AAN8KN13_PATCE</name>
<dbReference type="EMBL" id="JAZGQO010000001">
    <property type="protein sequence ID" value="KAK6196127.1"/>
    <property type="molecule type" value="Genomic_DNA"/>
</dbReference>
<reference evidence="2 3" key="1">
    <citation type="submission" date="2024-01" db="EMBL/GenBank/DDBJ databases">
        <title>The genome of the rayed Mediterranean limpet Patella caerulea (Linnaeus, 1758).</title>
        <authorList>
            <person name="Anh-Thu Weber A."/>
            <person name="Halstead-Nussloch G."/>
        </authorList>
    </citation>
    <scope>NUCLEOTIDE SEQUENCE [LARGE SCALE GENOMIC DNA]</scope>
    <source>
        <strain evidence="2">AATW-2023a</strain>
        <tissue evidence="2">Whole specimen</tissue>
    </source>
</reference>
<dbReference type="InterPro" id="IPR011701">
    <property type="entry name" value="MFS"/>
</dbReference>
<feature type="transmembrane region" description="Helical" evidence="1">
    <location>
        <begin position="148"/>
        <end position="167"/>
    </location>
</feature>
<gene>
    <name evidence="2" type="ORF">SNE40_001413</name>
</gene>
<dbReference type="SUPFAM" id="SSF103473">
    <property type="entry name" value="MFS general substrate transporter"/>
    <property type="match status" value="1"/>
</dbReference>
<dbReference type="AlphaFoldDB" id="A0AAN8KN13"/>
<feature type="transmembrane region" description="Helical" evidence="1">
    <location>
        <begin position="117"/>
        <end position="136"/>
    </location>
</feature>
<dbReference type="Gene3D" id="1.20.1250.20">
    <property type="entry name" value="MFS general substrate transporter like domains"/>
    <property type="match status" value="2"/>
</dbReference>
<evidence type="ECO:0000313" key="3">
    <source>
        <dbReference type="Proteomes" id="UP001347796"/>
    </source>
</evidence>
<feature type="transmembrane region" description="Helical" evidence="1">
    <location>
        <begin position="30"/>
        <end position="52"/>
    </location>
</feature>
<comment type="caution">
    <text evidence="2">The sequence shown here is derived from an EMBL/GenBank/DDBJ whole genome shotgun (WGS) entry which is preliminary data.</text>
</comment>
<proteinExistence type="predicted"/>
<dbReference type="PANTHER" id="PTHR11360:SF284">
    <property type="entry name" value="EG:103B4.3 PROTEIN-RELATED"/>
    <property type="match status" value="1"/>
</dbReference>
<feature type="transmembrane region" description="Helical" evidence="1">
    <location>
        <begin position="85"/>
        <end position="105"/>
    </location>
</feature>